<dbReference type="Proteomes" id="UP001281761">
    <property type="component" value="Unassembled WGS sequence"/>
</dbReference>
<reference evidence="1 2" key="1">
    <citation type="journal article" date="2022" name="bioRxiv">
        <title>Genomics of Preaxostyla Flagellates Illuminates Evolutionary Transitions and the Path Towards Mitochondrial Loss.</title>
        <authorList>
            <person name="Novak L.V.F."/>
            <person name="Treitli S.C."/>
            <person name="Pyrih J."/>
            <person name="Halakuc P."/>
            <person name="Pipaliya S.V."/>
            <person name="Vacek V."/>
            <person name="Brzon O."/>
            <person name="Soukal P."/>
            <person name="Eme L."/>
            <person name="Dacks J.B."/>
            <person name="Karnkowska A."/>
            <person name="Elias M."/>
            <person name="Hampl V."/>
        </authorList>
    </citation>
    <scope>NUCLEOTIDE SEQUENCE [LARGE SCALE GENOMIC DNA]</scope>
    <source>
        <strain evidence="1">NAU3</strain>
        <tissue evidence="1">Gut</tissue>
    </source>
</reference>
<name>A0ABQ9X004_9EUKA</name>
<comment type="caution">
    <text evidence="1">The sequence shown here is derived from an EMBL/GenBank/DDBJ whole genome shotgun (WGS) entry which is preliminary data.</text>
</comment>
<gene>
    <name evidence="1" type="ORF">BLNAU_20752</name>
</gene>
<accession>A0ABQ9X004</accession>
<proteinExistence type="predicted"/>
<protein>
    <submittedName>
        <fullName evidence="1">Uncharacterized protein</fullName>
    </submittedName>
</protein>
<keyword evidence="2" id="KW-1185">Reference proteome</keyword>
<evidence type="ECO:0000313" key="1">
    <source>
        <dbReference type="EMBL" id="KAK2944307.1"/>
    </source>
</evidence>
<dbReference type="EMBL" id="JARBJD010000304">
    <property type="protein sequence ID" value="KAK2944307.1"/>
    <property type="molecule type" value="Genomic_DNA"/>
</dbReference>
<evidence type="ECO:0000313" key="2">
    <source>
        <dbReference type="Proteomes" id="UP001281761"/>
    </source>
</evidence>
<organism evidence="1 2">
    <name type="scientific">Blattamonas nauphoetae</name>
    <dbReference type="NCBI Taxonomy" id="2049346"/>
    <lineage>
        <taxon>Eukaryota</taxon>
        <taxon>Metamonada</taxon>
        <taxon>Preaxostyla</taxon>
        <taxon>Oxymonadida</taxon>
        <taxon>Blattamonas</taxon>
    </lineage>
</organism>
<sequence>MIYPAVAQFGVRPSESGVQLFFHDSYLSLHSVSESLLFKSSLSFVADSALPYPQAAFGMQWICLHMSSK</sequence>